<protein>
    <submittedName>
        <fullName evidence="1">Uncharacterized protein</fullName>
    </submittedName>
</protein>
<accession>A0A0E9SR98</accession>
<reference evidence="1" key="2">
    <citation type="journal article" date="2015" name="Fish Shellfish Immunol.">
        <title>Early steps in the European eel (Anguilla anguilla)-Vibrio vulnificus interaction in the gills: Role of the RtxA13 toxin.</title>
        <authorList>
            <person name="Callol A."/>
            <person name="Pajuelo D."/>
            <person name="Ebbesson L."/>
            <person name="Teles M."/>
            <person name="MacKenzie S."/>
            <person name="Amaro C."/>
        </authorList>
    </citation>
    <scope>NUCLEOTIDE SEQUENCE</scope>
</reference>
<organism evidence="1">
    <name type="scientific">Anguilla anguilla</name>
    <name type="common">European freshwater eel</name>
    <name type="synonym">Muraena anguilla</name>
    <dbReference type="NCBI Taxonomy" id="7936"/>
    <lineage>
        <taxon>Eukaryota</taxon>
        <taxon>Metazoa</taxon>
        <taxon>Chordata</taxon>
        <taxon>Craniata</taxon>
        <taxon>Vertebrata</taxon>
        <taxon>Euteleostomi</taxon>
        <taxon>Actinopterygii</taxon>
        <taxon>Neopterygii</taxon>
        <taxon>Teleostei</taxon>
        <taxon>Anguilliformes</taxon>
        <taxon>Anguillidae</taxon>
        <taxon>Anguilla</taxon>
    </lineage>
</organism>
<name>A0A0E9SR98_ANGAN</name>
<proteinExistence type="predicted"/>
<dbReference type="EMBL" id="GBXM01064825">
    <property type="protein sequence ID" value="JAH43752.1"/>
    <property type="molecule type" value="Transcribed_RNA"/>
</dbReference>
<sequence>MTTAGKRMFRMLDFVLVYLLMLHTHVNNGLNCEAVLLLTT</sequence>
<reference evidence="1" key="1">
    <citation type="submission" date="2014-11" db="EMBL/GenBank/DDBJ databases">
        <authorList>
            <person name="Amaro Gonzalez C."/>
        </authorList>
    </citation>
    <scope>NUCLEOTIDE SEQUENCE</scope>
</reference>
<evidence type="ECO:0000313" key="1">
    <source>
        <dbReference type="EMBL" id="JAH43752.1"/>
    </source>
</evidence>
<dbReference type="AlphaFoldDB" id="A0A0E9SR98"/>